<name>A0A1M6FC26_9FIRM</name>
<evidence type="ECO:0000313" key="2">
    <source>
        <dbReference type="Proteomes" id="UP000184052"/>
    </source>
</evidence>
<dbReference type="STRING" id="1121476.SAMN02745751_01432"/>
<organism evidence="1 2">
    <name type="scientific">Dethiosulfatibacter aminovorans DSM 17477</name>
    <dbReference type="NCBI Taxonomy" id="1121476"/>
    <lineage>
        <taxon>Bacteria</taxon>
        <taxon>Bacillati</taxon>
        <taxon>Bacillota</taxon>
        <taxon>Tissierellia</taxon>
        <taxon>Dethiosulfatibacter</taxon>
    </lineage>
</organism>
<dbReference type="SUPFAM" id="SSF103007">
    <property type="entry name" value="Hypothetical protein TT1725"/>
    <property type="match status" value="1"/>
</dbReference>
<gene>
    <name evidence="1" type="ORF">SAMN02745751_01432</name>
</gene>
<dbReference type="InterPro" id="IPR007546">
    <property type="entry name" value="DUF503"/>
</dbReference>
<dbReference type="PANTHER" id="PTHR36441">
    <property type="entry name" value="HYPOTHETICAL CYTOSOLIC PROTEIN"/>
    <property type="match status" value="1"/>
</dbReference>
<reference evidence="1 2" key="1">
    <citation type="submission" date="2016-11" db="EMBL/GenBank/DDBJ databases">
        <authorList>
            <person name="Jaros S."/>
            <person name="Januszkiewicz K."/>
            <person name="Wedrychowicz H."/>
        </authorList>
    </citation>
    <scope>NUCLEOTIDE SEQUENCE [LARGE SCALE GENOMIC DNA]</scope>
    <source>
        <strain evidence="1 2">DSM 17477</strain>
    </source>
</reference>
<dbReference type="EMBL" id="FQZL01000008">
    <property type="protein sequence ID" value="SHI95270.1"/>
    <property type="molecule type" value="Genomic_DNA"/>
</dbReference>
<proteinExistence type="predicted"/>
<dbReference type="Proteomes" id="UP000184052">
    <property type="component" value="Unassembled WGS sequence"/>
</dbReference>
<dbReference type="OrthoDB" id="9809023at2"/>
<dbReference type="RefSeq" id="WP_073048897.1">
    <property type="nucleotide sequence ID" value="NZ_FQZL01000008.1"/>
</dbReference>
<dbReference type="Gene3D" id="3.30.70.1120">
    <property type="entry name" value="TT1725-like"/>
    <property type="match status" value="1"/>
</dbReference>
<evidence type="ECO:0000313" key="1">
    <source>
        <dbReference type="EMBL" id="SHI95270.1"/>
    </source>
</evidence>
<accession>A0A1M6FC26</accession>
<sequence length="93" mass="10959">MITAICNIEIYIYESNSLKDKRKVIKSLMNRIRERYNVSVSETDYNEKWNRAVISVAHVSNSRVLGEQIIDKVIDFIEKDGRVEITNTERMTY</sequence>
<protein>
    <recommendedName>
        <fullName evidence="3">DUF503 domain-containing protein</fullName>
    </recommendedName>
</protein>
<dbReference type="PANTHER" id="PTHR36441:SF1">
    <property type="entry name" value="DUF503 DOMAIN-CONTAINING PROTEIN"/>
    <property type="match status" value="1"/>
</dbReference>
<dbReference type="Pfam" id="PF04456">
    <property type="entry name" value="DUF503"/>
    <property type="match status" value="1"/>
</dbReference>
<evidence type="ECO:0008006" key="3">
    <source>
        <dbReference type="Google" id="ProtNLM"/>
    </source>
</evidence>
<dbReference type="AlphaFoldDB" id="A0A1M6FC26"/>
<dbReference type="InterPro" id="IPR036746">
    <property type="entry name" value="TT1725-like_sf"/>
</dbReference>
<keyword evidence="2" id="KW-1185">Reference proteome</keyword>